<proteinExistence type="predicted"/>
<sequence>MAPSLRLRQWSSVRNQNRQSSLRMEGLDDSLLPALGDSTSLNVEWGGVEWSEGRKRACWPGPLGHCRS</sequence>
<name>A0A0J9WKN8_FUSO4</name>
<dbReference type="RefSeq" id="XP_018240402.1">
    <property type="nucleotide sequence ID" value="XM_018399182.1"/>
</dbReference>
<reference evidence="1" key="1">
    <citation type="submission" date="2007-04" db="EMBL/GenBank/DDBJ databases">
        <authorList>
            <consortium name="The Broad Institute Genome Sequencing Platform"/>
            <person name="Birren B."/>
            <person name="Lander E."/>
            <person name="Galagan J."/>
            <person name="Nusbaum C."/>
            <person name="Devon K."/>
            <person name="Ma L.-J."/>
            <person name="Jaffe D."/>
            <person name="Butler J."/>
            <person name="Alvarez P."/>
            <person name="Gnerre S."/>
            <person name="Grabherr M."/>
            <person name="Kleber M."/>
            <person name="Mauceli E."/>
            <person name="Brockman W."/>
            <person name="MacCallum I.A."/>
            <person name="Young S."/>
            <person name="LaButti K."/>
            <person name="DeCaprio D."/>
            <person name="Crawford M."/>
            <person name="Koehrsen M."/>
            <person name="Engels R."/>
            <person name="Montgomery P."/>
            <person name="Pearson M."/>
            <person name="Howarth C."/>
            <person name="Larson L."/>
            <person name="White J."/>
            <person name="O'Leary S."/>
            <person name="Kodira C."/>
            <person name="Zeng Q."/>
            <person name="Yandava C."/>
            <person name="Alvarado L."/>
            <person name="Kistler C."/>
            <person name="Shim W.-B."/>
            <person name="Kang S."/>
            <person name="Woloshuk C."/>
        </authorList>
    </citation>
    <scope>NUCLEOTIDE SEQUENCE</scope>
    <source>
        <strain evidence="1">4287</strain>
    </source>
</reference>
<dbReference type="EMBL" id="DS231700">
    <property type="protein sequence ID" value="KNB02357.1"/>
    <property type="molecule type" value="Genomic_DNA"/>
</dbReference>
<dbReference type="GeneID" id="28959723"/>
<organism evidence="1 2">
    <name type="scientific">Fusarium oxysporum f. sp. lycopersici (strain 4287 / CBS 123668 / FGSC 9935 / NRRL 34936)</name>
    <name type="common">Fusarium vascular wilt of tomato</name>
    <dbReference type="NCBI Taxonomy" id="426428"/>
    <lineage>
        <taxon>Eukaryota</taxon>
        <taxon>Fungi</taxon>
        <taxon>Dikarya</taxon>
        <taxon>Ascomycota</taxon>
        <taxon>Pezizomycotina</taxon>
        <taxon>Sordariomycetes</taxon>
        <taxon>Hypocreomycetidae</taxon>
        <taxon>Hypocreales</taxon>
        <taxon>Nectriaceae</taxon>
        <taxon>Fusarium</taxon>
        <taxon>Fusarium oxysporum species complex</taxon>
    </lineage>
</organism>
<dbReference type="Proteomes" id="UP000009097">
    <property type="component" value="Unassembled WGS sequence"/>
</dbReference>
<dbReference type="VEuPathDB" id="FungiDB:FOXG_19017"/>
<dbReference type="KEGG" id="fox:FOXG_19017"/>
<evidence type="ECO:0000313" key="1">
    <source>
        <dbReference type="EMBL" id="KNB02357.1"/>
    </source>
</evidence>
<gene>
    <name evidence="1" type="ORF">FOXG_19017</name>
</gene>
<reference evidence="1" key="2">
    <citation type="journal article" date="2010" name="Nature">
        <title>Comparative genomics reveals mobile pathogenicity chromosomes in Fusarium.</title>
        <authorList>
            <person name="Ma L.J."/>
            <person name="van der Does H.C."/>
            <person name="Borkovich K.A."/>
            <person name="Coleman J.J."/>
            <person name="Daboussi M.J."/>
            <person name="Di Pietro A."/>
            <person name="Dufresne M."/>
            <person name="Freitag M."/>
            <person name="Grabherr M."/>
            <person name="Henrissat B."/>
            <person name="Houterman P.M."/>
            <person name="Kang S."/>
            <person name="Shim W.B."/>
            <person name="Woloshuk C."/>
            <person name="Xie X."/>
            <person name="Xu J.R."/>
            <person name="Antoniw J."/>
            <person name="Baker S.E."/>
            <person name="Bluhm B.H."/>
            <person name="Breakspear A."/>
            <person name="Brown D.W."/>
            <person name="Butchko R.A."/>
            <person name="Chapman S."/>
            <person name="Coulson R."/>
            <person name="Coutinho P.M."/>
            <person name="Danchin E.G."/>
            <person name="Diener A."/>
            <person name="Gale L.R."/>
            <person name="Gardiner D.M."/>
            <person name="Goff S."/>
            <person name="Hammond-Kosack K.E."/>
            <person name="Hilburn K."/>
            <person name="Hua-Van A."/>
            <person name="Jonkers W."/>
            <person name="Kazan K."/>
            <person name="Kodira C.D."/>
            <person name="Koehrsen M."/>
            <person name="Kumar L."/>
            <person name="Lee Y.H."/>
            <person name="Li L."/>
            <person name="Manners J.M."/>
            <person name="Miranda-Saavedra D."/>
            <person name="Mukherjee M."/>
            <person name="Park G."/>
            <person name="Park J."/>
            <person name="Park S.Y."/>
            <person name="Proctor R.H."/>
            <person name="Regev A."/>
            <person name="Ruiz-Roldan M.C."/>
            <person name="Sain D."/>
            <person name="Sakthikumar S."/>
            <person name="Sykes S."/>
            <person name="Schwartz D.C."/>
            <person name="Turgeon B.G."/>
            <person name="Wapinski I."/>
            <person name="Yoder O."/>
            <person name="Young S."/>
            <person name="Zeng Q."/>
            <person name="Zhou S."/>
            <person name="Galagan J."/>
            <person name="Cuomo C.A."/>
            <person name="Kistler H.C."/>
            <person name="Rep M."/>
        </authorList>
    </citation>
    <scope>NUCLEOTIDE SEQUENCE [LARGE SCALE GENOMIC DNA]</scope>
    <source>
        <strain evidence="1">4287</strain>
    </source>
</reference>
<protein>
    <submittedName>
        <fullName evidence="1">Uncharacterized protein</fullName>
    </submittedName>
</protein>
<evidence type="ECO:0000313" key="2">
    <source>
        <dbReference type="Proteomes" id="UP000009097"/>
    </source>
</evidence>
<accession>A0A0J9WKN8</accession>
<dbReference type="AlphaFoldDB" id="A0A0J9WKN8"/>